<name>A0ABN9PWK1_9DINO</name>
<dbReference type="EMBL" id="CAUYUJ010001787">
    <property type="protein sequence ID" value="CAK0797660.1"/>
    <property type="molecule type" value="Genomic_DNA"/>
</dbReference>
<evidence type="ECO:0000313" key="3">
    <source>
        <dbReference type="Proteomes" id="UP001189429"/>
    </source>
</evidence>
<feature type="region of interest" description="Disordered" evidence="1">
    <location>
        <begin position="1"/>
        <end position="111"/>
    </location>
</feature>
<sequence>PRPARAGTQCSIGMGVGWRLRECPPAPEQEEARVRRRRRSEEEEERESGAWSEKAAGPTRDAGKNTHGLLGPRAGRARHLEARAAAADRVGGGREERGGEGEGEVTLHPAP</sequence>
<organism evidence="2 3">
    <name type="scientific">Prorocentrum cordatum</name>
    <dbReference type="NCBI Taxonomy" id="2364126"/>
    <lineage>
        <taxon>Eukaryota</taxon>
        <taxon>Sar</taxon>
        <taxon>Alveolata</taxon>
        <taxon>Dinophyceae</taxon>
        <taxon>Prorocentrales</taxon>
        <taxon>Prorocentraceae</taxon>
        <taxon>Prorocentrum</taxon>
    </lineage>
</organism>
<feature type="compositionally biased region" description="Basic and acidic residues" evidence="1">
    <location>
        <begin position="91"/>
        <end position="100"/>
    </location>
</feature>
<comment type="caution">
    <text evidence="2">The sequence shown here is derived from an EMBL/GenBank/DDBJ whole genome shotgun (WGS) entry which is preliminary data.</text>
</comment>
<feature type="non-terminal residue" evidence="2">
    <location>
        <position position="1"/>
    </location>
</feature>
<gene>
    <name evidence="2" type="ORF">PCOR1329_LOCUS6674</name>
</gene>
<proteinExistence type="predicted"/>
<keyword evidence="3" id="KW-1185">Reference proteome</keyword>
<accession>A0ABN9PWK1</accession>
<evidence type="ECO:0000256" key="1">
    <source>
        <dbReference type="SAM" id="MobiDB-lite"/>
    </source>
</evidence>
<evidence type="ECO:0000313" key="2">
    <source>
        <dbReference type="EMBL" id="CAK0797660.1"/>
    </source>
</evidence>
<protein>
    <submittedName>
        <fullName evidence="2">Uncharacterized protein</fullName>
    </submittedName>
</protein>
<dbReference type="Proteomes" id="UP001189429">
    <property type="component" value="Unassembled WGS sequence"/>
</dbReference>
<reference evidence="2" key="1">
    <citation type="submission" date="2023-10" db="EMBL/GenBank/DDBJ databases">
        <authorList>
            <person name="Chen Y."/>
            <person name="Shah S."/>
            <person name="Dougan E. K."/>
            <person name="Thang M."/>
            <person name="Chan C."/>
        </authorList>
    </citation>
    <scope>NUCLEOTIDE SEQUENCE [LARGE SCALE GENOMIC DNA]</scope>
</reference>